<evidence type="ECO:0000256" key="5">
    <source>
        <dbReference type="ARBA" id="ARBA00023163"/>
    </source>
</evidence>
<dbReference type="AlphaFoldDB" id="G0W4C8"/>
<sequence>MAVDEFDETIGQMIELFKEYKPGVITIDNITKLCHTLGLESFIDDVDATTLRLSTASKIIVIDIDFNKSDGKVKDVKLVLASNFDNFNYFNDDKDRSSTSTTKNILLNSLTLYQDLQVFHHNLQYLYLLDTFSQIDVDTGASASNDVGTGYSETSLSNNNGSINAAITTGKLDLFKYFTELSHYLKQYFNDNSIDSEIKTNLNDKFGIYIISKDDAEVPIAKLYFEKSNDPQHRLYEYIYSTETKSWINESSESFTCGINLIMELITKNPTDEYNSNIWFPQDFISTELIIQKNNTNVNDSSRSSIPIHNGLKPIILLESLAYNFTNSPYQYDQKIQFMNDFTTNLIPITRFNINNDNLELISEIFNWISWMTKILLTTFQLITKIQELGEDNGNEFFTRGTVRHPSVTALRHRRSSHKNKRPSVTESTMFKDERFQQFNLHEIMAEPVIIEEQDSDVVMEVDENDGPTDININNNNNILENSGDQNDQTNTTSNTAIGIDNLGINLNQEMDIDKPEETNIKKGENTISNTGKDNVTEFIMSEDHVSLGKLYTCSFYDDIKEWDLFVEKLKTFLQ</sequence>
<dbReference type="KEGG" id="ndi:NDAI_0A05110"/>
<dbReference type="OMA" id="NDKFGIY"/>
<evidence type="ECO:0000256" key="3">
    <source>
        <dbReference type="ARBA" id="ARBA00023015"/>
    </source>
</evidence>
<keyword evidence="3 7" id="KW-0805">Transcription regulation</keyword>
<dbReference type="OrthoDB" id="5310959at2759"/>
<dbReference type="GO" id="GO:0016592">
    <property type="term" value="C:mediator complex"/>
    <property type="evidence" value="ECO:0007669"/>
    <property type="project" value="InterPro"/>
</dbReference>
<evidence type="ECO:0000256" key="7">
    <source>
        <dbReference type="RuleBase" id="RU364059"/>
    </source>
</evidence>
<organism evidence="9 10">
    <name type="scientific">Naumovozyma dairenensis (strain ATCC 10597 / BCRC 20456 / CBS 421 / NBRC 0211 / NRRL Y-12639)</name>
    <name type="common">Saccharomyces dairenensis</name>
    <dbReference type="NCBI Taxonomy" id="1071378"/>
    <lineage>
        <taxon>Eukaryota</taxon>
        <taxon>Fungi</taxon>
        <taxon>Dikarya</taxon>
        <taxon>Ascomycota</taxon>
        <taxon>Saccharomycotina</taxon>
        <taxon>Saccharomycetes</taxon>
        <taxon>Saccharomycetales</taxon>
        <taxon>Saccharomycetaceae</taxon>
        <taxon>Naumovozyma</taxon>
    </lineage>
</organism>
<evidence type="ECO:0000313" key="10">
    <source>
        <dbReference type="Proteomes" id="UP000000689"/>
    </source>
</evidence>
<dbReference type="Proteomes" id="UP000000689">
    <property type="component" value="Chromosome 1"/>
</dbReference>
<dbReference type="GO" id="GO:0003712">
    <property type="term" value="F:transcription coregulator activity"/>
    <property type="evidence" value="ECO:0007669"/>
    <property type="project" value="InterPro"/>
</dbReference>
<dbReference type="GO" id="GO:0032968">
    <property type="term" value="P:positive regulation of transcription elongation by RNA polymerase II"/>
    <property type="evidence" value="ECO:0007669"/>
    <property type="project" value="EnsemblFungi"/>
</dbReference>
<dbReference type="GO" id="GO:0000122">
    <property type="term" value="P:negative regulation of transcription by RNA polymerase II"/>
    <property type="evidence" value="ECO:0007669"/>
    <property type="project" value="EnsemblFungi"/>
</dbReference>
<feature type="domain" description="Mediator complex subunit Med1" evidence="8">
    <location>
        <begin position="12"/>
        <end position="135"/>
    </location>
</feature>
<dbReference type="RefSeq" id="XP_003667909.1">
    <property type="nucleotide sequence ID" value="XM_003667861.1"/>
</dbReference>
<comment type="similarity">
    <text evidence="2 7">Belongs to the Mediator complex subunit 1 family.</text>
</comment>
<dbReference type="GO" id="GO:0060261">
    <property type="term" value="P:positive regulation of transcription initiation by RNA polymerase II"/>
    <property type="evidence" value="ECO:0007669"/>
    <property type="project" value="EnsemblFungi"/>
</dbReference>
<dbReference type="EMBL" id="HE580267">
    <property type="protein sequence ID" value="CCD22666.1"/>
    <property type="molecule type" value="Genomic_DNA"/>
</dbReference>
<dbReference type="GeneID" id="11493591"/>
<keyword evidence="6 7" id="KW-0539">Nucleus</keyword>
<evidence type="ECO:0000256" key="1">
    <source>
        <dbReference type="ARBA" id="ARBA00004123"/>
    </source>
</evidence>
<dbReference type="eggNOG" id="ENOG502QW0Y">
    <property type="taxonomic scope" value="Eukaryota"/>
</dbReference>
<protein>
    <recommendedName>
        <fullName evidence="7">Mediator of RNA polymerase II transcription subunit 1</fullName>
    </recommendedName>
    <alternativeName>
        <fullName evidence="7">Mediator complex subunit 1</fullName>
    </alternativeName>
</protein>
<dbReference type="Pfam" id="PF10744">
    <property type="entry name" value="Med1"/>
    <property type="match status" value="1"/>
</dbReference>
<comment type="function">
    <text evidence="7">Component of the Mediator complex, a coactivator involved in the regulated transcription of nearly all RNA polymerase II-dependent genes. Mediator functions as a bridge to convey information from gene-specific regulatory proteins to the basal RNA polymerase II transcription machinery. Mediator is recruited to promoters by direct interactions with regulatory proteins and serves as a scaffold for the assembly of a functional preinitiation complex with RNA polymerase II and the general transcription factors.</text>
</comment>
<comment type="subcellular location">
    <subcellularLocation>
        <location evidence="1 7">Nucleus</location>
    </subcellularLocation>
</comment>
<dbReference type="GO" id="GO:0070847">
    <property type="term" value="C:core mediator complex"/>
    <property type="evidence" value="ECO:0007669"/>
    <property type="project" value="EnsemblFungi"/>
</dbReference>
<evidence type="ECO:0000256" key="4">
    <source>
        <dbReference type="ARBA" id="ARBA00023159"/>
    </source>
</evidence>
<reference evidence="9 10" key="1">
    <citation type="journal article" date="2011" name="Proc. Natl. Acad. Sci. U.S.A.">
        <title>Evolutionary erosion of yeast sex chromosomes by mating-type switching accidents.</title>
        <authorList>
            <person name="Gordon J.L."/>
            <person name="Armisen D."/>
            <person name="Proux-Wera E."/>
            <person name="Oheigeartaigh S.S."/>
            <person name="Byrne K.P."/>
            <person name="Wolfe K.H."/>
        </authorList>
    </citation>
    <scope>NUCLEOTIDE SEQUENCE [LARGE SCALE GENOMIC DNA]</scope>
    <source>
        <strain evidence="10">ATCC 10597 / BCRC 20456 / CBS 421 / NBRC 0211 / NRRL Y-12639</strain>
    </source>
</reference>
<dbReference type="GO" id="GO:0051123">
    <property type="term" value="P:RNA polymerase II preinitiation complex assembly"/>
    <property type="evidence" value="ECO:0007669"/>
    <property type="project" value="EnsemblFungi"/>
</dbReference>
<keyword evidence="4 7" id="KW-0010">Activator</keyword>
<dbReference type="HOGENOM" id="CLU_021764_0_0_1"/>
<proteinExistence type="inferred from homology"/>
<name>G0W4C8_NAUDC</name>
<dbReference type="STRING" id="1071378.G0W4C8"/>
<evidence type="ECO:0000256" key="6">
    <source>
        <dbReference type="ARBA" id="ARBA00023242"/>
    </source>
</evidence>
<keyword evidence="10" id="KW-1185">Reference proteome</keyword>
<evidence type="ECO:0000313" key="9">
    <source>
        <dbReference type="EMBL" id="CCD22666.1"/>
    </source>
</evidence>
<dbReference type="InterPro" id="IPR019680">
    <property type="entry name" value="Mediator_Med1"/>
</dbReference>
<keyword evidence="5 7" id="KW-0804">Transcription</keyword>
<evidence type="ECO:0000259" key="8">
    <source>
        <dbReference type="Pfam" id="PF10744"/>
    </source>
</evidence>
<accession>G0W4C8</accession>
<gene>
    <name evidence="9" type="primary">NDAI0A05110</name>
    <name evidence="9" type="ordered locus">NDAI_0A05110</name>
</gene>
<evidence type="ECO:0000256" key="2">
    <source>
        <dbReference type="ARBA" id="ARBA00006210"/>
    </source>
</evidence>